<evidence type="ECO:0000313" key="17">
    <source>
        <dbReference type="EMBL" id="AMD88522.1"/>
    </source>
</evidence>
<dbReference type="Gene3D" id="1.10.1270.20">
    <property type="entry name" value="tRNA(m1g37)methyltransferase, domain 2"/>
    <property type="match status" value="1"/>
</dbReference>
<evidence type="ECO:0000259" key="16">
    <source>
        <dbReference type="PROSITE" id="PS51186"/>
    </source>
</evidence>
<dbReference type="InterPro" id="IPR000182">
    <property type="entry name" value="GNAT_dom"/>
</dbReference>
<dbReference type="InterPro" id="IPR029028">
    <property type="entry name" value="Alpha/beta_knot_MTases"/>
</dbReference>
<dbReference type="RefSeq" id="WP_067944249.1">
    <property type="nucleotide sequence ID" value="NZ_CP014228.1"/>
</dbReference>
<dbReference type="InterPro" id="IPR029026">
    <property type="entry name" value="tRNA_m1G_MTases_N"/>
</dbReference>
<evidence type="ECO:0000256" key="10">
    <source>
        <dbReference type="ARBA" id="ARBA00022691"/>
    </source>
</evidence>
<dbReference type="OrthoDB" id="9807416at2"/>
<name>A0A0X8JGS3_ACTRD</name>
<evidence type="ECO:0000256" key="15">
    <source>
        <dbReference type="HAMAP-Rule" id="MF_00605"/>
    </source>
</evidence>
<dbReference type="NCBIfam" id="NF000648">
    <property type="entry name" value="PRK00026.1"/>
    <property type="match status" value="1"/>
</dbReference>
<evidence type="ECO:0000256" key="14">
    <source>
        <dbReference type="ARBA" id="ARBA00047783"/>
    </source>
</evidence>
<comment type="similarity">
    <text evidence="3 15">Belongs to the RNA methyltransferase TrmD family.</text>
</comment>
<keyword evidence="9 15" id="KW-0808">Transferase</keyword>
<dbReference type="GO" id="GO:0052906">
    <property type="term" value="F:tRNA (guanine(37)-N1)-methyltransferase activity"/>
    <property type="evidence" value="ECO:0007669"/>
    <property type="project" value="UniProtKB-UniRule"/>
</dbReference>
<evidence type="ECO:0000256" key="6">
    <source>
        <dbReference type="ARBA" id="ARBA00014679"/>
    </source>
</evidence>
<dbReference type="PROSITE" id="PS51186">
    <property type="entry name" value="GNAT"/>
    <property type="match status" value="1"/>
</dbReference>
<organism evidence="17 18">
    <name type="scientific">Actinomyces radicidentis</name>
    <dbReference type="NCBI Taxonomy" id="111015"/>
    <lineage>
        <taxon>Bacteria</taxon>
        <taxon>Bacillati</taxon>
        <taxon>Actinomycetota</taxon>
        <taxon>Actinomycetes</taxon>
        <taxon>Actinomycetales</taxon>
        <taxon>Actinomycetaceae</taxon>
        <taxon>Actinomyces</taxon>
    </lineage>
</organism>
<sequence>MRLDVVTIFPDYLRVLDLSLIGKATADGLIDLRVHDLRDWTHDRHRTVDDTPLGGGAGMVMKPDVWGEALDEVLDLPADAAEARAALDRRAGHPVLIVPTPSGRVFTQRVAERLAGASQIAFACGRYEGIDDRVAHHYRDAGVEVLELSIGDYVLNGGEVASLVMIEAVARLRPGVLGNPESVVEESHSTEGLLEHPAYTRPIAWRGLDVTDLAPGLTGGDHGAVARTRRDEAIARTAARRPDMIEALDPAGLDAADRAALARGGWALPAGAERPVELVLRPALPEDADAVAALAARTFPDACPPFLTDEQIAAHVAANLTPERFAAWIADPRVVVTVAELPGGLPAGPDGEAVVAGELVGYSAVVAEVPDADGALPVGLDERPDAVAVPAGADDAPGLAAELSKVYVDSRLRCSGVAAALLAEAACDAEVLGVTALWLGTHEGNKRAQKAYRRAGFRKRGTRSYLVGGRRCRDVVMVLDPRERR</sequence>
<dbReference type="NCBIfam" id="TIGR00088">
    <property type="entry name" value="trmD"/>
    <property type="match status" value="1"/>
</dbReference>
<evidence type="ECO:0000313" key="18">
    <source>
        <dbReference type="Proteomes" id="UP000065220"/>
    </source>
</evidence>
<dbReference type="GO" id="GO:0005829">
    <property type="term" value="C:cytosol"/>
    <property type="evidence" value="ECO:0007669"/>
    <property type="project" value="TreeGrafter"/>
</dbReference>
<evidence type="ECO:0000256" key="1">
    <source>
        <dbReference type="ARBA" id="ARBA00002634"/>
    </source>
</evidence>
<dbReference type="InterPro" id="IPR016009">
    <property type="entry name" value="tRNA_MeTrfase_TRMD/TRM10"/>
</dbReference>
<comment type="function">
    <text evidence="1 15">Specifically methylates guanosine-37 in various tRNAs.</text>
</comment>
<dbReference type="EMBL" id="CP014228">
    <property type="protein sequence ID" value="AMD88522.1"/>
    <property type="molecule type" value="Genomic_DNA"/>
</dbReference>
<feature type="binding site" evidence="15">
    <location>
        <position position="125"/>
    </location>
    <ligand>
        <name>S-adenosyl-L-methionine</name>
        <dbReference type="ChEBI" id="CHEBI:59789"/>
    </ligand>
</feature>
<reference evidence="18" key="1">
    <citation type="submission" date="2016-02" db="EMBL/GenBank/DDBJ databases">
        <authorList>
            <person name="Holder M.E."/>
            <person name="Ajami N.J."/>
            <person name="Petrosino J.F."/>
        </authorList>
    </citation>
    <scope>NUCLEOTIDE SEQUENCE [LARGE SCALE GENOMIC DNA]</scope>
    <source>
        <strain evidence="18">CCUG 36733</strain>
    </source>
</reference>
<dbReference type="InterPro" id="IPR016181">
    <property type="entry name" value="Acyl_CoA_acyltransferase"/>
</dbReference>
<dbReference type="SUPFAM" id="SSF55729">
    <property type="entry name" value="Acyl-CoA N-acyltransferases (Nat)"/>
    <property type="match status" value="1"/>
</dbReference>
<feature type="domain" description="N-acetyltransferase" evidence="16">
    <location>
        <begin position="278"/>
        <end position="482"/>
    </location>
</feature>
<dbReference type="Pfam" id="PF01746">
    <property type="entry name" value="tRNA_m1G_MT"/>
    <property type="match status" value="1"/>
</dbReference>
<dbReference type="HAMAP" id="MF_00605">
    <property type="entry name" value="TrmD"/>
    <property type="match status" value="1"/>
</dbReference>
<gene>
    <name evidence="15" type="primary">trmD</name>
    <name evidence="17" type="ORF">AXF14_08680</name>
</gene>
<dbReference type="Gene3D" id="3.40.630.30">
    <property type="match status" value="1"/>
</dbReference>
<dbReference type="GO" id="GO:0002939">
    <property type="term" value="P:tRNA N1-guanine methylation"/>
    <property type="evidence" value="ECO:0007669"/>
    <property type="project" value="TreeGrafter"/>
</dbReference>
<dbReference type="Proteomes" id="UP000065220">
    <property type="component" value="Chromosome"/>
</dbReference>
<keyword evidence="8 15" id="KW-0489">Methyltransferase</keyword>
<dbReference type="InterPro" id="IPR002649">
    <property type="entry name" value="tRNA_m1G_MeTrfase_TrmD"/>
</dbReference>
<dbReference type="SUPFAM" id="SSF75217">
    <property type="entry name" value="alpha/beta knot"/>
    <property type="match status" value="1"/>
</dbReference>
<evidence type="ECO:0000256" key="3">
    <source>
        <dbReference type="ARBA" id="ARBA00007630"/>
    </source>
</evidence>
<comment type="subunit">
    <text evidence="4 15">Homodimer.</text>
</comment>
<comment type="subcellular location">
    <subcellularLocation>
        <location evidence="2 15">Cytoplasm</location>
    </subcellularLocation>
</comment>
<dbReference type="GO" id="GO:0016747">
    <property type="term" value="F:acyltransferase activity, transferring groups other than amino-acyl groups"/>
    <property type="evidence" value="ECO:0007669"/>
    <property type="project" value="InterPro"/>
</dbReference>
<keyword evidence="11 15" id="KW-0819">tRNA processing</keyword>
<evidence type="ECO:0000256" key="12">
    <source>
        <dbReference type="ARBA" id="ARBA00029736"/>
    </source>
</evidence>
<dbReference type="PANTHER" id="PTHR46417">
    <property type="entry name" value="TRNA (GUANINE-N(1)-)-METHYLTRANSFERASE"/>
    <property type="match status" value="1"/>
</dbReference>
<comment type="catalytic activity">
    <reaction evidence="14 15">
        <text>guanosine(37) in tRNA + S-adenosyl-L-methionine = N(1)-methylguanosine(37) in tRNA + S-adenosyl-L-homocysteine + H(+)</text>
        <dbReference type="Rhea" id="RHEA:36899"/>
        <dbReference type="Rhea" id="RHEA-COMP:10145"/>
        <dbReference type="Rhea" id="RHEA-COMP:10147"/>
        <dbReference type="ChEBI" id="CHEBI:15378"/>
        <dbReference type="ChEBI" id="CHEBI:57856"/>
        <dbReference type="ChEBI" id="CHEBI:59789"/>
        <dbReference type="ChEBI" id="CHEBI:73542"/>
        <dbReference type="ChEBI" id="CHEBI:74269"/>
        <dbReference type="EC" id="2.1.1.228"/>
    </reaction>
</comment>
<dbReference type="KEGG" id="ard:AXF14_08680"/>
<evidence type="ECO:0000256" key="9">
    <source>
        <dbReference type="ARBA" id="ARBA00022679"/>
    </source>
</evidence>
<dbReference type="STRING" id="111015.AXF14_08680"/>
<dbReference type="AlphaFoldDB" id="A0A0X8JGS3"/>
<evidence type="ECO:0000256" key="8">
    <source>
        <dbReference type="ARBA" id="ARBA00022603"/>
    </source>
</evidence>
<dbReference type="InterPro" id="IPR023148">
    <property type="entry name" value="tRNA_m1G_MeTrfase_C_sf"/>
</dbReference>
<feature type="binding site" evidence="15">
    <location>
        <begin position="150"/>
        <end position="155"/>
    </location>
    <ligand>
        <name>S-adenosyl-L-methionine</name>
        <dbReference type="ChEBI" id="CHEBI:59789"/>
    </ligand>
</feature>
<dbReference type="Pfam" id="PF00583">
    <property type="entry name" value="Acetyltransf_1"/>
    <property type="match status" value="1"/>
</dbReference>
<proteinExistence type="inferred from homology"/>
<evidence type="ECO:0000256" key="4">
    <source>
        <dbReference type="ARBA" id="ARBA00011738"/>
    </source>
</evidence>
<dbReference type="CDD" id="cd18080">
    <property type="entry name" value="TrmD-like"/>
    <property type="match status" value="1"/>
</dbReference>
<dbReference type="Gene3D" id="3.40.1280.10">
    <property type="match status" value="1"/>
</dbReference>
<evidence type="ECO:0000256" key="5">
    <source>
        <dbReference type="ARBA" id="ARBA00012807"/>
    </source>
</evidence>
<dbReference type="PANTHER" id="PTHR46417:SF1">
    <property type="entry name" value="TRNA (GUANINE-N(1)-)-METHYLTRANSFERASE"/>
    <property type="match status" value="1"/>
</dbReference>
<dbReference type="EC" id="2.1.1.228" evidence="5 15"/>
<accession>A0A0X8JGS3</accession>
<evidence type="ECO:0000256" key="13">
    <source>
        <dbReference type="ARBA" id="ARBA00033392"/>
    </source>
</evidence>
<keyword evidence="7 15" id="KW-0963">Cytoplasm</keyword>
<evidence type="ECO:0000256" key="11">
    <source>
        <dbReference type="ARBA" id="ARBA00022694"/>
    </source>
</evidence>
<protein>
    <recommendedName>
        <fullName evidence="6 15">tRNA (guanine-N(1)-)-methyltransferase</fullName>
        <ecNumber evidence="5 15">2.1.1.228</ecNumber>
    </recommendedName>
    <alternativeName>
        <fullName evidence="12 15">M1G-methyltransferase</fullName>
    </alternativeName>
    <alternativeName>
        <fullName evidence="13 15">tRNA [GM37] methyltransferase</fullName>
    </alternativeName>
</protein>
<evidence type="ECO:0000256" key="7">
    <source>
        <dbReference type="ARBA" id="ARBA00022490"/>
    </source>
</evidence>
<keyword evidence="18" id="KW-1185">Reference proteome</keyword>
<keyword evidence="10 15" id="KW-0949">S-adenosyl-L-methionine</keyword>
<evidence type="ECO:0000256" key="2">
    <source>
        <dbReference type="ARBA" id="ARBA00004496"/>
    </source>
</evidence>